<reference evidence="1 2" key="1">
    <citation type="journal article" date="2017" name="Antonie Van Leeuwenhoek">
        <title>Rhizobium rhizosphaerae sp. nov., a novel species isolated from rice rhizosphere.</title>
        <authorList>
            <person name="Zhao J.J."/>
            <person name="Zhang J."/>
            <person name="Zhang R.J."/>
            <person name="Zhang C.W."/>
            <person name="Yin H.Q."/>
            <person name="Zhang X.X."/>
        </authorList>
    </citation>
    <scope>NUCLEOTIDE SEQUENCE [LARGE SCALE GENOMIC DNA]</scope>
    <source>
        <strain evidence="1 2">KMM 241</strain>
    </source>
</reference>
<accession>K6ZB07</accession>
<gene>
    <name evidence="1" type="ORF">GMES_3890</name>
</gene>
<organism evidence="1 2">
    <name type="scientific">Paraglaciecola mesophila KMM 241</name>
    <dbReference type="NCBI Taxonomy" id="1128912"/>
    <lineage>
        <taxon>Bacteria</taxon>
        <taxon>Pseudomonadati</taxon>
        <taxon>Pseudomonadota</taxon>
        <taxon>Gammaproteobacteria</taxon>
        <taxon>Alteromonadales</taxon>
        <taxon>Alteromonadaceae</taxon>
        <taxon>Paraglaciecola</taxon>
    </lineage>
</organism>
<evidence type="ECO:0000313" key="2">
    <source>
        <dbReference type="Proteomes" id="UP000006263"/>
    </source>
</evidence>
<evidence type="ECO:0000313" key="1">
    <source>
        <dbReference type="EMBL" id="GAC26163.1"/>
    </source>
</evidence>
<proteinExistence type="predicted"/>
<sequence length="42" mass="4837">MRDTDKIIFANLNNAPKRFDTLSLLVMSMQEVVKLVMPMLVI</sequence>
<protein>
    <submittedName>
        <fullName evidence="1">Uncharacterized protein</fullName>
    </submittedName>
</protein>
<name>K6ZB07_9ALTE</name>
<comment type="caution">
    <text evidence="1">The sequence shown here is derived from an EMBL/GenBank/DDBJ whole genome shotgun (WGS) entry which is preliminary data.</text>
</comment>
<dbReference type="Proteomes" id="UP000006263">
    <property type="component" value="Unassembled WGS sequence"/>
</dbReference>
<dbReference type="EMBL" id="BAEP01000075">
    <property type="protein sequence ID" value="GAC26163.1"/>
    <property type="molecule type" value="Genomic_DNA"/>
</dbReference>
<dbReference type="AlphaFoldDB" id="K6ZB07"/>